<dbReference type="KEGG" id="nnu:104604390"/>
<dbReference type="GeneID" id="104604390"/>
<dbReference type="Pfam" id="PF14223">
    <property type="entry name" value="Retrotran_gag_2"/>
    <property type="match status" value="1"/>
</dbReference>
<feature type="compositionally biased region" description="Polar residues" evidence="1">
    <location>
        <begin position="139"/>
        <end position="148"/>
    </location>
</feature>
<reference evidence="3" key="1">
    <citation type="submission" date="2025-08" db="UniProtKB">
        <authorList>
            <consortium name="RefSeq"/>
        </authorList>
    </citation>
    <scope>IDENTIFICATION</scope>
</reference>
<organism evidence="2 3">
    <name type="scientific">Nelumbo nucifera</name>
    <name type="common">Sacred lotus</name>
    <dbReference type="NCBI Taxonomy" id="4432"/>
    <lineage>
        <taxon>Eukaryota</taxon>
        <taxon>Viridiplantae</taxon>
        <taxon>Streptophyta</taxon>
        <taxon>Embryophyta</taxon>
        <taxon>Tracheophyta</taxon>
        <taxon>Spermatophyta</taxon>
        <taxon>Magnoliopsida</taxon>
        <taxon>Proteales</taxon>
        <taxon>Nelumbonaceae</taxon>
        <taxon>Nelumbo</taxon>
    </lineage>
</organism>
<dbReference type="RefSeq" id="XP_010266990.1">
    <property type="nucleotide sequence ID" value="XM_010268688.1"/>
</dbReference>
<dbReference type="PANTHER" id="PTHR47481">
    <property type="match status" value="1"/>
</dbReference>
<dbReference type="OMA" id="HVTSIHK"/>
<accession>A0A1U8AIH5</accession>
<protein>
    <submittedName>
        <fullName evidence="3">Uncharacterized protein LOC104604390</fullName>
    </submittedName>
</protein>
<proteinExistence type="predicted"/>
<feature type="region of interest" description="Disordered" evidence="1">
    <location>
        <begin position="128"/>
        <end position="148"/>
    </location>
</feature>
<keyword evidence="2" id="KW-1185">Reference proteome</keyword>
<dbReference type="PANTHER" id="PTHR47481:SF28">
    <property type="entry name" value="RETROTRANSPOSON COPIA-LIKE N-TERMINAL DOMAIN-CONTAINING PROTEIN"/>
    <property type="match status" value="1"/>
</dbReference>
<gene>
    <name evidence="3" type="primary">LOC104604390</name>
</gene>
<dbReference type="Proteomes" id="UP000189703">
    <property type="component" value="Unplaced"/>
</dbReference>
<name>A0A1U8AIH5_NELNU</name>
<evidence type="ECO:0000313" key="3">
    <source>
        <dbReference type="RefSeq" id="XP_010266990.1"/>
    </source>
</evidence>
<dbReference type="InParanoid" id="A0A1U8AIH5"/>
<sequence length="148" mass="16747">MVGIKSSKEVWDILEHRYVSSTPMHVTSIHKKLQCMKKRSLTMHDYLQQVKSISYQLAGCGAPVSDDELHIYILDGLPSSYRPFASTIRGRARIAAVTLEELHDLLICKEMSLVEDAPTENSHALVAAKTRQQEHPRHPNSSNHQYTP</sequence>
<evidence type="ECO:0000256" key="1">
    <source>
        <dbReference type="SAM" id="MobiDB-lite"/>
    </source>
</evidence>
<dbReference type="AlphaFoldDB" id="A0A1U8AIH5"/>
<evidence type="ECO:0000313" key="2">
    <source>
        <dbReference type="Proteomes" id="UP000189703"/>
    </source>
</evidence>
<dbReference type="OrthoDB" id="1912561at2759"/>
<dbReference type="eggNOG" id="ENOG502T041">
    <property type="taxonomic scope" value="Eukaryota"/>
</dbReference>